<accession>A0AAQ4F5B6</accession>
<evidence type="ECO:0000313" key="1">
    <source>
        <dbReference type="EMBL" id="KAK8782053.1"/>
    </source>
</evidence>
<protein>
    <submittedName>
        <fullName evidence="1">Uncharacterized protein</fullName>
    </submittedName>
</protein>
<dbReference type="EMBL" id="JARKHS020007049">
    <property type="protein sequence ID" value="KAK8782053.1"/>
    <property type="molecule type" value="Genomic_DNA"/>
</dbReference>
<organism evidence="1 2">
    <name type="scientific">Amblyomma americanum</name>
    <name type="common">Lone star tick</name>
    <dbReference type="NCBI Taxonomy" id="6943"/>
    <lineage>
        <taxon>Eukaryota</taxon>
        <taxon>Metazoa</taxon>
        <taxon>Ecdysozoa</taxon>
        <taxon>Arthropoda</taxon>
        <taxon>Chelicerata</taxon>
        <taxon>Arachnida</taxon>
        <taxon>Acari</taxon>
        <taxon>Parasitiformes</taxon>
        <taxon>Ixodida</taxon>
        <taxon>Ixodoidea</taxon>
        <taxon>Ixodidae</taxon>
        <taxon>Amblyomminae</taxon>
        <taxon>Amblyomma</taxon>
    </lineage>
</organism>
<sequence length="91" mass="9924">MIFDGGFEMNWIDDGRHFGWKGFRVVGAIISPGAAVALEPITLLDVTGIAQVLSSSSRELQLLTQAATAVVERRSRHLHFFISPIQATTVT</sequence>
<reference evidence="1 2" key="1">
    <citation type="journal article" date="2023" name="Arcadia Sci">
        <title>De novo assembly of a long-read Amblyomma americanum tick genome.</title>
        <authorList>
            <person name="Chou S."/>
            <person name="Poskanzer K.E."/>
            <person name="Rollins M."/>
            <person name="Thuy-Boun P.S."/>
        </authorList>
    </citation>
    <scope>NUCLEOTIDE SEQUENCE [LARGE SCALE GENOMIC DNA]</scope>
    <source>
        <strain evidence="1">F_SG_1</strain>
        <tissue evidence="1">Salivary glands</tissue>
    </source>
</reference>
<evidence type="ECO:0000313" key="2">
    <source>
        <dbReference type="Proteomes" id="UP001321473"/>
    </source>
</evidence>
<dbReference type="Proteomes" id="UP001321473">
    <property type="component" value="Unassembled WGS sequence"/>
</dbReference>
<proteinExistence type="predicted"/>
<comment type="caution">
    <text evidence="1">The sequence shown here is derived from an EMBL/GenBank/DDBJ whole genome shotgun (WGS) entry which is preliminary data.</text>
</comment>
<gene>
    <name evidence="1" type="ORF">V5799_016601</name>
</gene>
<name>A0AAQ4F5B6_AMBAM</name>
<dbReference type="AlphaFoldDB" id="A0AAQ4F5B6"/>
<keyword evidence="2" id="KW-1185">Reference proteome</keyword>